<protein>
    <submittedName>
        <fullName evidence="2">Uncharacterized protein</fullName>
    </submittedName>
</protein>
<feature type="region of interest" description="Disordered" evidence="1">
    <location>
        <begin position="1"/>
        <end position="104"/>
    </location>
</feature>
<keyword evidence="3" id="KW-1185">Reference proteome</keyword>
<dbReference type="Proteomes" id="UP001153555">
    <property type="component" value="Unassembled WGS sequence"/>
</dbReference>
<gene>
    <name evidence="2" type="ORF">SHERM_10898</name>
</gene>
<feature type="compositionally biased region" description="Polar residues" evidence="1">
    <location>
        <begin position="34"/>
        <end position="43"/>
    </location>
</feature>
<accession>A0A9N7MJZ1</accession>
<evidence type="ECO:0000256" key="1">
    <source>
        <dbReference type="SAM" id="MobiDB-lite"/>
    </source>
</evidence>
<organism evidence="2 3">
    <name type="scientific">Striga hermonthica</name>
    <name type="common">Purple witchweed</name>
    <name type="synonym">Buchnera hermonthica</name>
    <dbReference type="NCBI Taxonomy" id="68872"/>
    <lineage>
        <taxon>Eukaryota</taxon>
        <taxon>Viridiplantae</taxon>
        <taxon>Streptophyta</taxon>
        <taxon>Embryophyta</taxon>
        <taxon>Tracheophyta</taxon>
        <taxon>Spermatophyta</taxon>
        <taxon>Magnoliopsida</taxon>
        <taxon>eudicotyledons</taxon>
        <taxon>Gunneridae</taxon>
        <taxon>Pentapetalae</taxon>
        <taxon>asterids</taxon>
        <taxon>lamiids</taxon>
        <taxon>Lamiales</taxon>
        <taxon>Orobanchaceae</taxon>
        <taxon>Buchnereae</taxon>
        <taxon>Striga</taxon>
    </lineage>
</organism>
<feature type="compositionally biased region" description="Low complexity" evidence="1">
    <location>
        <begin position="57"/>
        <end position="85"/>
    </location>
</feature>
<feature type="non-terminal residue" evidence="2">
    <location>
        <position position="1"/>
    </location>
</feature>
<comment type="caution">
    <text evidence="2">The sequence shown here is derived from an EMBL/GenBank/DDBJ whole genome shotgun (WGS) entry which is preliminary data.</text>
</comment>
<feature type="compositionally biased region" description="Basic and acidic residues" evidence="1">
    <location>
        <begin position="1"/>
        <end position="19"/>
    </location>
</feature>
<evidence type="ECO:0000313" key="2">
    <source>
        <dbReference type="EMBL" id="CAA0808670.1"/>
    </source>
</evidence>
<name>A0A9N7MJZ1_STRHE</name>
<dbReference type="AlphaFoldDB" id="A0A9N7MJZ1"/>
<dbReference type="EMBL" id="CACSLK010003174">
    <property type="protein sequence ID" value="CAA0808670.1"/>
    <property type="molecule type" value="Genomic_DNA"/>
</dbReference>
<feature type="non-terminal residue" evidence="2">
    <location>
        <position position="104"/>
    </location>
</feature>
<proteinExistence type="predicted"/>
<sequence length="104" mass="11446">DIVFNEEHFPFHKNEHIEQPNDDNTMHFIPDIHPSQTSLSIPTETIGFPLQHPTNLPPSISSSPPQSPHNSSQFSTPSSSSHSPHTSPPVSPHIHSHDSPPVSL</sequence>
<evidence type="ECO:0000313" key="3">
    <source>
        <dbReference type="Proteomes" id="UP001153555"/>
    </source>
</evidence>
<reference evidence="2" key="1">
    <citation type="submission" date="2019-12" db="EMBL/GenBank/DDBJ databases">
        <authorList>
            <person name="Scholes J."/>
        </authorList>
    </citation>
    <scope>NUCLEOTIDE SEQUENCE</scope>
</reference>